<dbReference type="Proteomes" id="UP000743899">
    <property type="component" value="Unassembled WGS sequence"/>
</dbReference>
<comment type="caution">
    <text evidence="8">The sequence shown here is derived from an EMBL/GenBank/DDBJ whole genome shotgun (WGS) entry which is preliminary data.</text>
</comment>
<keyword evidence="8" id="KW-0282">Flagellum</keyword>
<evidence type="ECO:0000259" key="7">
    <source>
        <dbReference type="Pfam" id="PF07195"/>
    </source>
</evidence>
<dbReference type="InterPro" id="IPR003481">
    <property type="entry name" value="FliD_N"/>
</dbReference>
<dbReference type="Pfam" id="PF02465">
    <property type="entry name" value="FliD_N"/>
    <property type="match status" value="1"/>
</dbReference>
<proteinExistence type="inferred from homology"/>
<keyword evidence="9" id="KW-1185">Reference proteome</keyword>
<evidence type="ECO:0000313" key="9">
    <source>
        <dbReference type="Proteomes" id="UP000743899"/>
    </source>
</evidence>
<keyword evidence="8" id="KW-0966">Cell projection</keyword>
<gene>
    <name evidence="8" type="primary">fliD</name>
    <name evidence="8" type="ORF">GW534_02685</name>
</gene>
<dbReference type="PANTHER" id="PTHR30288">
    <property type="entry name" value="FLAGELLAR CAP/ASSEMBLY PROTEIN FLID"/>
    <property type="match status" value="1"/>
</dbReference>
<keyword evidence="8" id="KW-0969">Cilium</keyword>
<comment type="subunit">
    <text evidence="2 5">Homopentamer.</text>
</comment>
<dbReference type="Pfam" id="PF07195">
    <property type="entry name" value="FliD_C"/>
    <property type="match status" value="1"/>
</dbReference>
<dbReference type="InterPro" id="IPR040026">
    <property type="entry name" value="FliD"/>
</dbReference>
<evidence type="ECO:0000256" key="5">
    <source>
        <dbReference type="RuleBase" id="RU362066"/>
    </source>
</evidence>
<comment type="similarity">
    <text evidence="1 5">Belongs to the FliD family.</text>
</comment>
<organism evidence="8 9">
    <name type="scientific">Pallidibacillus pasinlerensis</name>
    <dbReference type="NCBI Taxonomy" id="2703818"/>
    <lineage>
        <taxon>Bacteria</taxon>
        <taxon>Bacillati</taxon>
        <taxon>Bacillota</taxon>
        <taxon>Bacilli</taxon>
        <taxon>Bacillales</taxon>
        <taxon>Bacillaceae</taxon>
        <taxon>Pallidibacillus</taxon>
    </lineage>
</organism>
<evidence type="ECO:0000313" key="8">
    <source>
        <dbReference type="EMBL" id="NCU16681.1"/>
    </source>
</evidence>
<keyword evidence="5" id="KW-0964">Secreted</keyword>
<dbReference type="RefSeq" id="WP_161919520.1">
    <property type="nucleotide sequence ID" value="NZ_JAACYS010000007.1"/>
</dbReference>
<dbReference type="PANTHER" id="PTHR30288:SF0">
    <property type="entry name" value="FLAGELLAR HOOK-ASSOCIATED PROTEIN 2"/>
    <property type="match status" value="1"/>
</dbReference>
<evidence type="ECO:0000256" key="1">
    <source>
        <dbReference type="ARBA" id="ARBA00009764"/>
    </source>
</evidence>
<evidence type="ECO:0000256" key="3">
    <source>
        <dbReference type="ARBA" id="ARBA00023054"/>
    </source>
</evidence>
<protein>
    <recommendedName>
        <fullName evidence="5">Flagellar hook-associated protein 2</fullName>
        <shortName evidence="5">HAP2</shortName>
    </recommendedName>
    <alternativeName>
        <fullName evidence="5">Flagellar cap protein</fullName>
    </alternativeName>
</protein>
<sequence length="710" mass="80210">MVGVRVSGLASGMDIDTIVKDLMRAERMPLDKIEKEKTTLEWKRDAYREINTAIYGFYNDLLDFTLQRSYQTRSVTSSNEDFVTATAASGAGTGTYTISEVKQLAKAATMISLDRGISGEAKVDLTKSIHEIQDKFAENNFGWKSGVLDSNTIKIESETTNTVAFLKNGQERFTDDLSVKINGKGITVFSEKPTSTENLNITENYAWIEDGQLVFNSPLKKNDVVEVDYVVEFKEETRKLTKDQNGTIQKTIQIGGALNREFENILTIDGTTYRFVPSEHDPNEGKIVPNGGADSDSVGTINFETGLISFGDEFLSEKFTGDTKELEIEIKYQQRYFSFDATTHTSEGIRHENFLVRGDRSLNDVFKEVNNSSLGLMMFYDNYTDQVTITRTETGVFNPEGDIELNGGFFTDVLGFSFSEGEGSEGAATYNAGQNAIFTINGLETQRTSNTFNVNGVSFTLKNIFDAADGVQPVTLSVNNDSEKLFESIKGFVDKYNEIVGKIEEKLNEPYYKGYAPLSDLEREELTDKQQEKWEEMARSGLLRRDPILSSMITQMRSALFSAVNNNELNPQRTSLSSIGINTTSDFRSAKLEINETRLREAIENDPESVELLFRSGDSNSTFGEKGVVRRLRDILQGTRDRIQARAGNANMTEHQYTIGRQIANFEDRIERFEQRLQRLEDRYYRQFTLMEKAIMQSNNQMMQLSQFFM</sequence>
<accession>A0ABW9ZZS9</accession>
<evidence type="ECO:0000259" key="6">
    <source>
        <dbReference type="Pfam" id="PF02465"/>
    </source>
</evidence>
<reference evidence="8 9" key="1">
    <citation type="submission" date="2020-01" db="EMBL/GenBank/DDBJ databases">
        <title>A novel Bacillus sp. from Pasinler.</title>
        <authorList>
            <person name="Adiguzel A."/>
            <person name="Ay H."/>
            <person name="Baltaci M.O."/>
        </authorList>
    </citation>
    <scope>NUCLEOTIDE SEQUENCE [LARGE SCALE GENOMIC DNA]</scope>
    <source>
        <strain evidence="8 9">P1</strain>
    </source>
</reference>
<comment type="function">
    <text evidence="5">Required for morphogenesis and for the elongation of the flagellar filament by facilitating polymerization of the flagellin monomers at the tip of growing filament. Forms a capping structure, which prevents flagellin subunits (transported through the central channel of the flagellum) from leaking out without polymerization at the distal end.</text>
</comment>
<keyword evidence="4 5" id="KW-0975">Bacterial flagellum</keyword>
<feature type="domain" description="Flagellar hook-associated protein 2 N-terminal" evidence="6">
    <location>
        <begin position="11"/>
        <end position="108"/>
    </location>
</feature>
<evidence type="ECO:0000256" key="4">
    <source>
        <dbReference type="ARBA" id="ARBA00023143"/>
    </source>
</evidence>
<feature type="domain" description="Flagellar hook-associated protein 2 C-terminal" evidence="7">
    <location>
        <begin position="433"/>
        <end position="699"/>
    </location>
</feature>
<dbReference type="InterPro" id="IPR010809">
    <property type="entry name" value="FliD_C"/>
</dbReference>
<name>A0ABW9ZZS9_9BACI</name>
<keyword evidence="3" id="KW-0175">Coiled coil</keyword>
<evidence type="ECO:0000256" key="2">
    <source>
        <dbReference type="ARBA" id="ARBA00011255"/>
    </source>
</evidence>
<dbReference type="EMBL" id="JAACYS010000007">
    <property type="protein sequence ID" value="NCU16681.1"/>
    <property type="molecule type" value="Genomic_DNA"/>
</dbReference>
<comment type="subcellular location">
    <subcellularLocation>
        <location evidence="5">Secreted</location>
    </subcellularLocation>
    <subcellularLocation>
        <location evidence="5">Bacterial flagellum</location>
    </subcellularLocation>
</comment>